<dbReference type="Proteomes" id="UP000233398">
    <property type="component" value="Unassembled WGS sequence"/>
</dbReference>
<organism evidence="1 2">
    <name type="scientific">Rhodohalobacter barkolensis</name>
    <dbReference type="NCBI Taxonomy" id="2053187"/>
    <lineage>
        <taxon>Bacteria</taxon>
        <taxon>Pseudomonadati</taxon>
        <taxon>Balneolota</taxon>
        <taxon>Balneolia</taxon>
        <taxon>Balneolales</taxon>
        <taxon>Balneolaceae</taxon>
        <taxon>Rhodohalobacter</taxon>
    </lineage>
</organism>
<dbReference type="OrthoDB" id="1525017at2"/>
<evidence type="ECO:0000313" key="1">
    <source>
        <dbReference type="EMBL" id="PKD42544.1"/>
    </source>
</evidence>
<proteinExistence type="predicted"/>
<dbReference type="EMBL" id="PISP01000006">
    <property type="protein sequence ID" value="PKD42544.1"/>
    <property type="molecule type" value="Genomic_DNA"/>
</dbReference>
<comment type="caution">
    <text evidence="1">The sequence shown here is derived from an EMBL/GenBank/DDBJ whole genome shotgun (WGS) entry which is preliminary data.</text>
</comment>
<dbReference type="RefSeq" id="WP_101074229.1">
    <property type="nucleotide sequence ID" value="NZ_PISP01000006.1"/>
</dbReference>
<accession>A0A2N0VEB8</accession>
<protein>
    <submittedName>
        <fullName evidence="1">Uncharacterized protein</fullName>
    </submittedName>
</protein>
<gene>
    <name evidence="1" type="ORF">CWD77_14115</name>
</gene>
<sequence length="130" mass="14810">MSTVTKYLVYGPNKTLRRIPSKLFEALEPKYLYKYNSSANNDEIYVAVYEQYEKQINATITLTAILECNDDHTRVELKKSGGRMGFRGSSLSEEKSAESDVIDFIMDFSKRFGLSLQEEVASPASEEEED</sequence>
<evidence type="ECO:0000313" key="2">
    <source>
        <dbReference type="Proteomes" id="UP000233398"/>
    </source>
</evidence>
<keyword evidence="2" id="KW-1185">Reference proteome</keyword>
<reference evidence="1 2" key="1">
    <citation type="submission" date="2017-11" db="EMBL/GenBank/DDBJ databases">
        <title>Rhodohalobacter 15182 sp. nov., isolated from a salt lake.</title>
        <authorList>
            <person name="Han S."/>
        </authorList>
    </citation>
    <scope>NUCLEOTIDE SEQUENCE [LARGE SCALE GENOMIC DNA]</scope>
    <source>
        <strain evidence="1 2">15182</strain>
    </source>
</reference>
<dbReference type="AlphaFoldDB" id="A0A2N0VEB8"/>
<name>A0A2N0VEB8_9BACT</name>